<organism evidence="2 3">
    <name type="scientific">Aeromonas phage LAh_7</name>
    <dbReference type="NCBI Taxonomy" id="2591031"/>
    <lineage>
        <taxon>Viruses</taxon>
        <taxon>Duplodnaviria</taxon>
        <taxon>Heunggongvirae</taxon>
        <taxon>Uroviricota</taxon>
        <taxon>Caudoviricetes</taxon>
        <taxon>Casjensviridae</taxon>
        <taxon>Sharonstreetvirus</taxon>
        <taxon>Sharonstreetvirus LAh7</taxon>
    </lineage>
</organism>
<gene>
    <name evidence="2" type="ORF">LAh7_18</name>
</gene>
<accession>A0A514A0B4</accession>
<evidence type="ECO:0000313" key="3">
    <source>
        <dbReference type="Proteomes" id="UP000318298"/>
    </source>
</evidence>
<dbReference type="Proteomes" id="UP000318298">
    <property type="component" value="Segment"/>
</dbReference>
<keyword evidence="3" id="KW-1185">Reference proteome</keyword>
<name>A0A514A0B4_9CAUD</name>
<reference evidence="2 3" key="1">
    <citation type="submission" date="2019-04" db="EMBL/GenBank/DDBJ databases">
        <title>Novel bacteriophages capable of disrupting biofilms from clinical strains of Aeromonas hydrophila with intrinsic antibiotic resistance.</title>
        <authorList>
            <person name="Kabwe M."/>
            <person name="Brown T.L."/>
            <person name="Speirs L."/>
            <person name="Ku H."/>
            <person name="Leach M."/>
            <person name="Chan H.T."/>
            <person name="Petrovski S."/>
            <person name="Lock P."/>
            <person name="Tucci J."/>
        </authorList>
    </citation>
    <scope>NUCLEOTIDE SEQUENCE [LARGE SCALE GENOMIC DNA]</scope>
</reference>
<proteinExistence type="predicted"/>
<sequence>MATSPTLTRMGSGRAAPRANRNPFSICPAGFSLPGFQSKPALQLFPESPASGFQPARSPK</sequence>
<dbReference type="EMBL" id="MK838113">
    <property type="protein sequence ID" value="QDH46714.1"/>
    <property type="molecule type" value="Genomic_DNA"/>
</dbReference>
<feature type="region of interest" description="Disordered" evidence="1">
    <location>
        <begin position="1"/>
        <end position="24"/>
    </location>
</feature>
<evidence type="ECO:0000256" key="1">
    <source>
        <dbReference type="SAM" id="MobiDB-lite"/>
    </source>
</evidence>
<protein>
    <submittedName>
        <fullName evidence="2">Uncharacterized protein</fullName>
    </submittedName>
</protein>
<evidence type="ECO:0000313" key="2">
    <source>
        <dbReference type="EMBL" id="QDH46714.1"/>
    </source>
</evidence>